<accession>M4B9Y3</accession>
<dbReference type="InParanoid" id="M4B9Y3"/>
<evidence type="ECO:0000313" key="2">
    <source>
        <dbReference type="Proteomes" id="UP000011713"/>
    </source>
</evidence>
<organism evidence="1 2">
    <name type="scientific">Hyaloperonospora arabidopsidis (strain Emoy2)</name>
    <name type="common">Downy mildew agent</name>
    <name type="synonym">Peronospora arabidopsidis</name>
    <dbReference type="NCBI Taxonomy" id="559515"/>
    <lineage>
        <taxon>Eukaryota</taxon>
        <taxon>Sar</taxon>
        <taxon>Stramenopiles</taxon>
        <taxon>Oomycota</taxon>
        <taxon>Peronosporomycetes</taxon>
        <taxon>Peronosporales</taxon>
        <taxon>Peronosporaceae</taxon>
        <taxon>Hyaloperonospora</taxon>
    </lineage>
</organism>
<evidence type="ECO:0000313" key="1">
    <source>
        <dbReference type="EnsemblProtists" id="HpaP803093"/>
    </source>
</evidence>
<dbReference type="EnsemblProtists" id="HpaT803093">
    <property type="protein sequence ID" value="HpaP803093"/>
    <property type="gene ID" value="HpaG803093"/>
</dbReference>
<reference evidence="2" key="1">
    <citation type="journal article" date="2010" name="Science">
        <title>Signatures of adaptation to obligate biotrophy in the Hyaloperonospora arabidopsidis genome.</title>
        <authorList>
            <person name="Baxter L."/>
            <person name="Tripathy S."/>
            <person name="Ishaque N."/>
            <person name="Boot N."/>
            <person name="Cabral A."/>
            <person name="Kemen E."/>
            <person name="Thines M."/>
            <person name="Ah-Fong A."/>
            <person name="Anderson R."/>
            <person name="Badejoko W."/>
            <person name="Bittner-Eddy P."/>
            <person name="Boore J.L."/>
            <person name="Chibucos M.C."/>
            <person name="Coates M."/>
            <person name="Dehal P."/>
            <person name="Delehaunty K."/>
            <person name="Dong S."/>
            <person name="Downton P."/>
            <person name="Dumas B."/>
            <person name="Fabro G."/>
            <person name="Fronick C."/>
            <person name="Fuerstenberg S.I."/>
            <person name="Fulton L."/>
            <person name="Gaulin E."/>
            <person name="Govers F."/>
            <person name="Hughes L."/>
            <person name="Humphray S."/>
            <person name="Jiang R.H."/>
            <person name="Judelson H."/>
            <person name="Kamoun S."/>
            <person name="Kyung K."/>
            <person name="Meijer H."/>
            <person name="Minx P."/>
            <person name="Morris P."/>
            <person name="Nelson J."/>
            <person name="Phuntumart V."/>
            <person name="Qutob D."/>
            <person name="Rehmany A."/>
            <person name="Rougon-Cardoso A."/>
            <person name="Ryden P."/>
            <person name="Torto-Alalibo T."/>
            <person name="Studholme D."/>
            <person name="Wang Y."/>
            <person name="Win J."/>
            <person name="Wood J."/>
            <person name="Clifton S.W."/>
            <person name="Rogers J."/>
            <person name="Van den Ackerveken G."/>
            <person name="Jones J.D."/>
            <person name="McDowell J.M."/>
            <person name="Beynon J."/>
            <person name="Tyler B.M."/>
        </authorList>
    </citation>
    <scope>NUCLEOTIDE SEQUENCE [LARGE SCALE GENOMIC DNA]</scope>
    <source>
        <strain evidence="2">Emoy2</strain>
    </source>
</reference>
<name>M4B9Y3_HYAAE</name>
<protein>
    <submittedName>
        <fullName evidence="1">Uncharacterized protein</fullName>
    </submittedName>
</protein>
<dbReference type="EMBL" id="JH598048">
    <property type="status" value="NOT_ANNOTATED_CDS"/>
    <property type="molecule type" value="Genomic_DNA"/>
</dbReference>
<keyword evidence="2" id="KW-1185">Reference proteome</keyword>
<dbReference type="Proteomes" id="UP000011713">
    <property type="component" value="Unassembled WGS sequence"/>
</dbReference>
<dbReference type="VEuPathDB" id="FungiDB:HpaG803093"/>
<reference evidence="1" key="2">
    <citation type="submission" date="2015-06" db="UniProtKB">
        <authorList>
            <consortium name="EnsemblProtists"/>
        </authorList>
    </citation>
    <scope>IDENTIFICATION</scope>
    <source>
        <strain evidence="1">Emoy2</strain>
    </source>
</reference>
<proteinExistence type="predicted"/>
<dbReference type="AlphaFoldDB" id="M4B9Y3"/>
<dbReference type="HOGENOM" id="CLU_3145673_0_0_1"/>
<sequence length="49" mass="5653">MASELITIREMVGDSSRPVGTKRQDLYTQRVRRHYIGLCSCVVDHNCKE</sequence>